<evidence type="ECO:0000313" key="2">
    <source>
        <dbReference type="EMBL" id="BBE31623.1"/>
    </source>
</evidence>
<evidence type="ECO:0000259" key="1">
    <source>
        <dbReference type="SMART" id="SM00954"/>
    </source>
</evidence>
<reference evidence="2 3" key="1">
    <citation type="submission" date="2018-06" db="EMBL/GenBank/DDBJ databases">
        <title>Genome sequencing of Oceanotoga sp. sy52.</title>
        <authorList>
            <person name="Mori K."/>
        </authorList>
    </citation>
    <scope>NUCLEOTIDE SEQUENCE [LARGE SCALE GENOMIC DNA]</scope>
    <source>
        <strain evidence="3">sy52</strain>
    </source>
</reference>
<dbReference type="KEGG" id="ocy:OSSY52_17640"/>
<evidence type="ECO:0000313" key="3">
    <source>
        <dbReference type="Proteomes" id="UP000516361"/>
    </source>
</evidence>
<dbReference type="Proteomes" id="UP000516361">
    <property type="component" value="Chromosome"/>
</dbReference>
<dbReference type="InterPro" id="IPR007685">
    <property type="entry name" value="RelA_SpoT"/>
</dbReference>
<dbReference type="Gene3D" id="3.30.460.10">
    <property type="entry name" value="Beta Polymerase, domain 2"/>
    <property type="match status" value="1"/>
</dbReference>
<protein>
    <recommendedName>
        <fullName evidence="1">RelA/SpoT domain-containing protein</fullName>
    </recommendedName>
</protein>
<dbReference type="SUPFAM" id="SSF81301">
    <property type="entry name" value="Nucleotidyltransferase"/>
    <property type="match status" value="1"/>
</dbReference>
<dbReference type="AlphaFoldDB" id="A0A7G1G9I8"/>
<dbReference type="EMBL" id="AP018712">
    <property type="protein sequence ID" value="BBE31623.1"/>
    <property type="molecule type" value="Genomic_DNA"/>
</dbReference>
<dbReference type="InParanoid" id="A0A7G1G9I8"/>
<name>A0A7G1G9I8_9BACT</name>
<dbReference type="RefSeq" id="WP_190614278.1">
    <property type="nucleotide sequence ID" value="NZ_AP018712.1"/>
</dbReference>
<dbReference type="Pfam" id="PF04607">
    <property type="entry name" value="RelA_SpoT"/>
    <property type="match status" value="1"/>
</dbReference>
<dbReference type="SMART" id="SM00954">
    <property type="entry name" value="RelA_SpoT"/>
    <property type="match status" value="1"/>
</dbReference>
<sequence length="371" mass="44027">MEEKTIELLLNKYDEMKPIYEAFTKHMDSLIRSILKQNGFTDEPGGGINFIKSRVKSKKSFEKKLRKKSYKYNLLEDVTDMTGIRIVAYLESDVNKISKVLHEEFNIDEENSVDKRKILEADKFGYKSVHYVVSLDEKRLSLPENSLYRNLKAEIQIRSTLQHAWAEIEHDISYKSRRYVPYEIKREFARLAGLLEIADREFENIKVNFDKYIENLPNRLKNDPENVMIDELSLETYIKTDKDFNDFETKLLDKIGSASTGFINLPLLRDILKNIDIRTIKDLKDEFEKIKDEILNFIYVWKNQITTDMSNPYLSQFLNQNTFYKGESLYYMVIVYAFKYKKFNLKNFLNPQSIMGYFEDELEKNNLPNKI</sequence>
<organism evidence="2 3">
    <name type="scientific">Tepiditoga spiralis</name>
    <dbReference type="NCBI Taxonomy" id="2108365"/>
    <lineage>
        <taxon>Bacteria</taxon>
        <taxon>Thermotogati</taxon>
        <taxon>Thermotogota</taxon>
        <taxon>Thermotogae</taxon>
        <taxon>Petrotogales</taxon>
        <taxon>Petrotogaceae</taxon>
        <taxon>Tepiditoga</taxon>
    </lineage>
</organism>
<dbReference type="InterPro" id="IPR043519">
    <property type="entry name" value="NT_sf"/>
</dbReference>
<accession>A0A7G1G9I8</accession>
<dbReference type="GO" id="GO:0015969">
    <property type="term" value="P:guanosine tetraphosphate metabolic process"/>
    <property type="evidence" value="ECO:0007669"/>
    <property type="project" value="InterPro"/>
</dbReference>
<proteinExistence type="predicted"/>
<keyword evidence="3" id="KW-1185">Reference proteome</keyword>
<dbReference type="Gene3D" id="1.10.287.860">
    <property type="entry name" value="Nucleotidyltransferase"/>
    <property type="match status" value="1"/>
</dbReference>
<feature type="domain" description="RelA/SpoT" evidence="1">
    <location>
        <begin position="53"/>
        <end position="180"/>
    </location>
</feature>
<gene>
    <name evidence="2" type="ORF">OSSY52_17640</name>
</gene>
<dbReference type="PANTHER" id="PTHR41773:SF1">
    <property type="entry name" value="RELA_SPOT DOMAIN-CONTAINING PROTEIN"/>
    <property type="match status" value="1"/>
</dbReference>
<dbReference type="PANTHER" id="PTHR41773">
    <property type="entry name" value="GTP PYROPHOSPHATASE-RELATED"/>
    <property type="match status" value="1"/>
</dbReference>
<dbReference type="CDD" id="cd05399">
    <property type="entry name" value="NT_Rel-Spo_like"/>
    <property type="match status" value="1"/>
</dbReference>